<keyword evidence="2" id="KW-1185">Reference proteome</keyword>
<sequence>MAAVAKQGMSAYEAARERTVLENKRKMEALNLHHLSAAVKEAPKTPSPMKQKRRRIIEDAVVVPSPPRRSRRLANLPEVKYAEIAPHSADRMTRSPRRPTDLIHLANRGSISMKARMEAARKAEELESQLDPEFPSFVKAMLHSHVVRGFWLVSVSDIPFAHPSNFLGHVEGMY</sequence>
<reference evidence="1 2" key="1">
    <citation type="submission" date="2018-04" db="EMBL/GenBank/DDBJ databases">
        <title>WGS assembly of Panicum hallii var. hallii HAL2.</title>
        <authorList>
            <person name="Lovell J."/>
            <person name="Jenkins J."/>
            <person name="Lowry D."/>
            <person name="Mamidi S."/>
            <person name="Sreedasyam A."/>
            <person name="Weng X."/>
            <person name="Barry K."/>
            <person name="Bonette J."/>
            <person name="Campitelli B."/>
            <person name="Daum C."/>
            <person name="Gordon S."/>
            <person name="Gould B."/>
            <person name="Lipzen A."/>
            <person name="MacQueen A."/>
            <person name="Palacio-Mejia J."/>
            <person name="Plott C."/>
            <person name="Shakirov E."/>
            <person name="Shu S."/>
            <person name="Yoshinaga Y."/>
            <person name="Zane M."/>
            <person name="Rokhsar D."/>
            <person name="Grimwood J."/>
            <person name="Schmutz J."/>
            <person name="Juenger T."/>
        </authorList>
    </citation>
    <scope>NUCLEOTIDE SEQUENCE [LARGE SCALE GENOMIC DNA]</scope>
    <source>
        <strain evidence="2">cv. HAL2</strain>
    </source>
</reference>
<proteinExistence type="predicted"/>
<accession>A0A2T7CGP8</accession>
<evidence type="ECO:0000313" key="1">
    <source>
        <dbReference type="EMBL" id="PUZ42504.1"/>
    </source>
</evidence>
<dbReference type="EMBL" id="CM009757">
    <property type="protein sequence ID" value="PUZ42504.1"/>
    <property type="molecule type" value="Genomic_DNA"/>
</dbReference>
<dbReference type="OrthoDB" id="1909330at2759"/>
<dbReference type="Gramene" id="PUZ42504">
    <property type="protein sequence ID" value="PUZ42504"/>
    <property type="gene ID" value="GQ55_9G587600"/>
</dbReference>
<dbReference type="Proteomes" id="UP000244336">
    <property type="component" value="Chromosome 9"/>
</dbReference>
<name>A0A2T7CGP8_9POAL</name>
<evidence type="ECO:0008006" key="3">
    <source>
        <dbReference type="Google" id="ProtNLM"/>
    </source>
</evidence>
<evidence type="ECO:0000313" key="2">
    <source>
        <dbReference type="Proteomes" id="UP000244336"/>
    </source>
</evidence>
<dbReference type="AlphaFoldDB" id="A0A2T7CGP8"/>
<protein>
    <recommendedName>
        <fullName evidence="3">B3 domain-containing protein</fullName>
    </recommendedName>
</protein>
<gene>
    <name evidence="1" type="ORF">GQ55_9G587600</name>
</gene>
<organism evidence="1 2">
    <name type="scientific">Panicum hallii var. hallii</name>
    <dbReference type="NCBI Taxonomy" id="1504633"/>
    <lineage>
        <taxon>Eukaryota</taxon>
        <taxon>Viridiplantae</taxon>
        <taxon>Streptophyta</taxon>
        <taxon>Embryophyta</taxon>
        <taxon>Tracheophyta</taxon>
        <taxon>Spermatophyta</taxon>
        <taxon>Magnoliopsida</taxon>
        <taxon>Liliopsida</taxon>
        <taxon>Poales</taxon>
        <taxon>Poaceae</taxon>
        <taxon>PACMAD clade</taxon>
        <taxon>Panicoideae</taxon>
        <taxon>Panicodae</taxon>
        <taxon>Paniceae</taxon>
        <taxon>Panicinae</taxon>
        <taxon>Panicum</taxon>
        <taxon>Panicum sect. Panicum</taxon>
    </lineage>
</organism>